<dbReference type="CDD" id="cd11523">
    <property type="entry name" value="NTP-PPase"/>
    <property type="match status" value="1"/>
</dbReference>
<feature type="compositionally biased region" description="Low complexity" evidence="1">
    <location>
        <begin position="157"/>
        <end position="171"/>
    </location>
</feature>
<feature type="region of interest" description="Disordered" evidence="1">
    <location>
        <begin position="137"/>
        <end position="171"/>
    </location>
</feature>
<dbReference type="Proteomes" id="UP000182840">
    <property type="component" value="Chromosome"/>
</dbReference>
<keyword evidence="3" id="KW-1185">Reference proteome</keyword>
<evidence type="ECO:0000313" key="2">
    <source>
        <dbReference type="EMBL" id="APH71436.1"/>
    </source>
</evidence>
<dbReference type="EMBL" id="CP018171">
    <property type="protein sequence ID" value="APH71436.1"/>
    <property type="molecule type" value="Genomic_DNA"/>
</dbReference>
<accession>A0A1L3SPU2</accession>
<dbReference type="KEGG" id="meso:BSQ44_08690"/>
<name>A0A1L3SPU2_9HYPH</name>
<dbReference type="AlphaFoldDB" id="A0A1L3SPU2"/>
<dbReference type="Gene3D" id="1.10.287.1080">
    <property type="entry name" value="MazG-like"/>
    <property type="match status" value="1"/>
</dbReference>
<evidence type="ECO:0000256" key="1">
    <source>
        <dbReference type="SAM" id="MobiDB-lite"/>
    </source>
</evidence>
<proteinExistence type="predicted"/>
<dbReference type="OrthoDB" id="7868888at2"/>
<evidence type="ECO:0000313" key="3">
    <source>
        <dbReference type="Proteomes" id="UP000182840"/>
    </source>
</evidence>
<sequence length="171" mass="18013">MKKLMDIENSAGLTLGGLQVAHVVRQEEWCPDQKPGLSFRGNEMAGEVGETIEALYDHIAELGKAAGRSSNVVKKLERERYGWRGSRATKAHLAEELADVVHTAVLCAITSGIDLEAAVIQKFNATSQKNGLATLLPVPPAEGGKPDRASAIVGRPSAASGEAAASEGQNK</sequence>
<dbReference type="STRING" id="1670800.BSQ44_08690"/>
<dbReference type="SUPFAM" id="SSF101386">
    <property type="entry name" value="all-alpha NTP pyrophosphatases"/>
    <property type="match status" value="1"/>
</dbReference>
<protein>
    <recommendedName>
        <fullName evidence="4">NTP pyrophosphohydrolase MazG putative catalytic core domain-containing protein</fullName>
    </recommendedName>
</protein>
<organism evidence="2 3">
    <name type="scientific">Aquibium oceanicum</name>
    <dbReference type="NCBI Taxonomy" id="1670800"/>
    <lineage>
        <taxon>Bacteria</taxon>
        <taxon>Pseudomonadati</taxon>
        <taxon>Pseudomonadota</taxon>
        <taxon>Alphaproteobacteria</taxon>
        <taxon>Hyphomicrobiales</taxon>
        <taxon>Phyllobacteriaceae</taxon>
        <taxon>Aquibium</taxon>
    </lineage>
</organism>
<dbReference type="RefSeq" id="WP_072603092.1">
    <property type="nucleotide sequence ID" value="NZ_CP018171.1"/>
</dbReference>
<gene>
    <name evidence="2" type="ORF">BSQ44_08690</name>
</gene>
<reference evidence="3" key="1">
    <citation type="submission" date="2016-11" db="EMBL/GenBank/DDBJ databases">
        <title>Mesorhizobium oceanicum sp. nov., isolated from deep seawater in South China Sea.</title>
        <authorList>
            <person name="Fu G.-Y."/>
        </authorList>
    </citation>
    <scope>NUCLEOTIDE SEQUENCE [LARGE SCALE GENOMIC DNA]</scope>
    <source>
        <strain evidence="3">B7</strain>
    </source>
</reference>
<evidence type="ECO:0008006" key="4">
    <source>
        <dbReference type="Google" id="ProtNLM"/>
    </source>
</evidence>